<accession>A0A163LXT7</accession>
<dbReference type="InterPro" id="IPR021525">
    <property type="entry name" value="DUF3189"/>
</dbReference>
<gene>
    <name evidence="1" type="ORF">AWU65_22850</name>
</gene>
<dbReference type="STRING" id="59843.A3958_22110"/>
<proteinExistence type="predicted"/>
<dbReference type="RefSeq" id="WP_006210067.1">
    <property type="nucleotide sequence ID" value="NZ_CBCSBX010000012.1"/>
</dbReference>
<dbReference type="Pfam" id="PF11385">
    <property type="entry name" value="DUF3189"/>
    <property type="match status" value="1"/>
</dbReference>
<dbReference type="GeneID" id="97555877"/>
<dbReference type="Proteomes" id="UP000076796">
    <property type="component" value="Unassembled WGS sequence"/>
</dbReference>
<dbReference type="KEGG" id="pglu:A3958_22110"/>
<dbReference type="OrthoDB" id="1680616at2"/>
<evidence type="ECO:0000313" key="2">
    <source>
        <dbReference type="Proteomes" id="UP000076796"/>
    </source>
</evidence>
<sequence length="171" mass="18802">MIFIYNDYGGTHTTSLAAAYHLNKLPTNRQLTKEEILAVDYFNKLKTSDMGKLIFHGLDENGNPVYSVGRGSSKVVVEALKNLSLILQDKYQNDEPIIYSNTSPTVPFSMTMGGLLSRRLKLDALGVPLLVMGAKKSCSNIHELVIHTKKTAAARSGTEPVIVIDNKEYSA</sequence>
<comment type="caution">
    <text evidence="1">The sequence shown here is derived from an EMBL/GenBank/DDBJ whole genome shotgun (WGS) entry which is preliminary data.</text>
</comment>
<organism evidence="1 2">
    <name type="scientific">Paenibacillus glucanolyticus</name>
    <dbReference type="NCBI Taxonomy" id="59843"/>
    <lineage>
        <taxon>Bacteria</taxon>
        <taxon>Bacillati</taxon>
        <taxon>Bacillota</taxon>
        <taxon>Bacilli</taxon>
        <taxon>Bacillales</taxon>
        <taxon>Paenibacillaceae</taxon>
        <taxon>Paenibacillus</taxon>
    </lineage>
</organism>
<dbReference type="EMBL" id="LWMH01000001">
    <property type="protein sequence ID" value="KZS48566.1"/>
    <property type="molecule type" value="Genomic_DNA"/>
</dbReference>
<dbReference type="AlphaFoldDB" id="A0A163LXT7"/>
<protein>
    <submittedName>
        <fullName evidence="1">ABC transporter</fullName>
    </submittedName>
</protein>
<reference evidence="1" key="1">
    <citation type="journal article" date="2016" name="Genome Announc.">
        <title>Draft genomes of two strains of Paenibacillus glucanolyticus with capability to degrade lignocellulose.</title>
        <authorList>
            <person name="Mathews S.L."/>
            <person name="Pawlak J."/>
            <person name="Grunden A.M."/>
        </authorList>
    </citation>
    <scope>NUCLEOTIDE SEQUENCE [LARGE SCALE GENOMIC DNA]</scope>
    <source>
        <strain evidence="1">SLM1</strain>
    </source>
</reference>
<keyword evidence="2" id="KW-1185">Reference proteome</keyword>
<evidence type="ECO:0000313" key="1">
    <source>
        <dbReference type="EMBL" id="KZS48566.1"/>
    </source>
</evidence>
<name>A0A163LXT7_9BACL</name>